<sequence length="198" mass="22478">MARKRSLDDGPVLRAEILATASRLFYERGYDATSIRDLADTVGISSSTMYHHFANKQDILYAIIVPFMQDFDAAIVPMLRDGTRSPEDRLAQAARLHVEIADDRRPELLTGNPFRNALTPDQLRQTVALQQTYHDAVRDVIVEGCTSGAFATEDVELTTMAILDMLNGVREWFRKDGRLTRDELVARYQRMIARLLHP</sequence>
<evidence type="ECO:0000256" key="1">
    <source>
        <dbReference type="ARBA" id="ARBA00023015"/>
    </source>
</evidence>
<dbReference type="InterPro" id="IPR050109">
    <property type="entry name" value="HTH-type_TetR-like_transc_reg"/>
</dbReference>
<organism evidence="6 7">
    <name type="scientific">Fodinicola feengrottensis</name>
    <dbReference type="NCBI Taxonomy" id="435914"/>
    <lineage>
        <taxon>Bacteria</taxon>
        <taxon>Bacillati</taxon>
        <taxon>Actinomycetota</taxon>
        <taxon>Actinomycetes</taxon>
        <taxon>Mycobacteriales</taxon>
        <taxon>Fodinicola</taxon>
    </lineage>
</organism>
<dbReference type="PANTHER" id="PTHR30055">
    <property type="entry name" value="HTH-TYPE TRANSCRIPTIONAL REGULATOR RUTR"/>
    <property type="match status" value="1"/>
</dbReference>
<dbReference type="PANTHER" id="PTHR30055:SF240">
    <property type="entry name" value="HTH-TYPE TRANSCRIPTIONAL REGULATOR ACRR"/>
    <property type="match status" value="1"/>
</dbReference>
<accession>A0ABN2IU66</accession>
<gene>
    <name evidence="6" type="ORF">GCM10009765_71310</name>
</gene>
<dbReference type="InterPro" id="IPR001647">
    <property type="entry name" value="HTH_TetR"/>
</dbReference>
<dbReference type="Pfam" id="PF17932">
    <property type="entry name" value="TetR_C_24"/>
    <property type="match status" value="1"/>
</dbReference>
<keyword evidence="3" id="KW-0804">Transcription</keyword>
<dbReference type="PROSITE" id="PS50977">
    <property type="entry name" value="HTH_TETR_2"/>
    <property type="match status" value="1"/>
</dbReference>
<evidence type="ECO:0000313" key="6">
    <source>
        <dbReference type="EMBL" id="GAA1711877.1"/>
    </source>
</evidence>
<evidence type="ECO:0000256" key="4">
    <source>
        <dbReference type="PROSITE-ProRule" id="PRU00335"/>
    </source>
</evidence>
<proteinExistence type="predicted"/>
<name>A0ABN2IU66_9ACTN</name>
<dbReference type="InterPro" id="IPR009057">
    <property type="entry name" value="Homeodomain-like_sf"/>
</dbReference>
<dbReference type="RefSeq" id="WP_344314543.1">
    <property type="nucleotide sequence ID" value="NZ_BAAANY010000037.1"/>
</dbReference>
<keyword evidence="2 4" id="KW-0238">DNA-binding</keyword>
<keyword evidence="1" id="KW-0805">Transcription regulation</keyword>
<dbReference type="SUPFAM" id="SSF48498">
    <property type="entry name" value="Tetracyclin repressor-like, C-terminal domain"/>
    <property type="match status" value="1"/>
</dbReference>
<dbReference type="Gene3D" id="1.10.357.10">
    <property type="entry name" value="Tetracycline Repressor, domain 2"/>
    <property type="match status" value="1"/>
</dbReference>
<dbReference type="Proteomes" id="UP001500618">
    <property type="component" value="Unassembled WGS sequence"/>
</dbReference>
<protein>
    <submittedName>
        <fullName evidence="6">TetR/AcrR family transcriptional regulator</fullName>
    </submittedName>
</protein>
<evidence type="ECO:0000259" key="5">
    <source>
        <dbReference type="PROSITE" id="PS50977"/>
    </source>
</evidence>
<dbReference type="EMBL" id="BAAANY010000037">
    <property type="protein sequence ID" value="GAA1711877.1"/>
    <property type="molecule type" value="Genomic_DNA"/>
</dbReference>
<feature type="domain" description="HTH tetR-type" evidence="5">
    <location>
        <begin position="11"/>
        <end position="71"/>
    </location>
</feature>
<keyword evidence="7" id="KW-1185">Reference proteome</keyword>
<dbReference type="Pfam" id="PF00440">
    <property type="entry name" value="TetR_N"/>
    <property type="match status" value="1"/>
</dbReference>
<dbReference type="PRINTS" id="PR00455">
    <property type="entry name" value="HTHTETR"/>
</dbReference>
<dbReference type="SUPFAM" id="SSF46689">
    <property type="entry name" value="Homeodomain-like"/>
    <property type="match status" value="1"/>
</dbReference>
<reference evidence="6 7" key="1">
    <citation type="journal article" date="2019" name="Int. J. Syst. Evol. Microbiol.">
        <title>The Global Catalogue of Microorganisms (GCM) 10K type strain sequencing project: providing services to taxonomists for standard genome sequencing and annotation.</title>
        <authorList>
            <consortium name="The Broad Institute Genomics Platform"/>
            <consortium name="The Broad Institute Genome Sequencing Center for Infectious Disease"/>
            <person name="Wu L."/>
            <person name="Ma J."/>
        </authorList>
    </citation>
    <scope>NUCLEOTIDE SEQUENCE [LARGE SCALE GENOMIC DNA]</scope>
    <source>
        <strain evidence="6 7">JCM 14718</strain>
    </source>
</reference>
<comment type="caution">
    <text evidence="6">The sequence shown here is derived from an EMBL/GenBank/DDBJ whole genome shotgun (WGS) entry which is preliminary data.</text>
</comment>
<dbReference type="InterPro" id="IPR036271">
    <property type="entry name" value="Tet_transcr_reg_TetR-rel_C_sf"/>
</dbReference>
<evidence type="ECO:0000256" key="2">
    <source>
        <dbReference type="ARBA" id="ARBA00023125"/>
    </source>
</evidence>
<feature type="DNA-binding region" description="H-T-H motif" evidence="4">
    <location>
        <begin position="34"/>
        <end position="53"/>
    </location>
</feature>
<evidence type="ECO:0000313" key="7">
    <source>
        <dbReference type="Proteomes" id="UP001500618"/>
    </source>
</evidence>
<evidence type="ECO:0000256" key="3">
    <source>
        <dbReference type="ARBA" id="ARBA00023163"/>
    </source>
</evidence>
<dbReference type="InterPro" id="IPR041490">
    <property type="entry name" value="KstR2_TetR_C"/>
</dbReference>